<name>A0ABU3EUE5_9ENTE</name>
<proteinExistence type="predicted"/>
<keyword evidence="2" id="KW-0732">Signal</keyword>
<dbReference type="InterPro" id="IPR046776">
    <property type="entry name" value="Pectate_lyase_5"/>
</dbReference>
<organism evidence="4 5">
    <name type="scientific">Enterococcus hulanensis</name>
    <dbReference type="NCBI Taxonomy" id="2559929"/>
    <lineage>
        <taxon>Bacteria</taxon>
        <taxon>Bacillati</taxon>
        <taxon>Bacillota</taxon>
        <taxon>Bacilli</taxon>
        <taxon>Lactobacillales</taxon>
        <taxon>Enterococcaceae</taxon>
        <taxon>Enterococcus</taxon>
    </lineage>
</organism>
<dbReference type="Pfam" id="PF13731">
    <property type="entry name" value="WxL"/>
    <property type="match status" value="1"/>
</dbReference>
<dbReference type="RefSeq" id="WP_311821212.1">
    <property type="nucleotide sequence ID" value="NZ_JARPYF010000001.1"/>
</dbReference>
<reference evidence="4 5" key="1">
    <citation type="submission" date="2023-03" db="EMBL/GenBank/DDBJ databases">
        <authorList>
            <person name="Shen W."/>
            <person name="Cai J."/>
        </authorList>
    </citation>
    <scope>NUCLEOTIDE SEQUENCE [LARGE SCALE GENOMIC DNA]</scope>
    <source>
        <strain evidence="4 5">D6-4</strain>
    </source>
</reference>
<protein>
    <submittedName>
        <fullName evidence="4">WxL domain-containing protein</fullName>
    </submittedName>
</protein>
<sequence>MKRRYFNLFFCAALFFNCFLSAAKVIAVEKDSDPVDPQVQMSLDGKKEASVTKSLKSLSLAVSYKQVQLDERTYQADHLVIELPSGVTYSDGKTGSVSFDKASREIVIDLAKVPVQSIELELDYDQLADQTVLEGTHYLNNQAVGTSEELTLTKEPNKGTLEKDTAESQAMIPIEEDNDPSKATEFGTTPMPRANLDLGMATSRQLPVQIVTDGQFGNVSYFDVGTYDEWDAALTATNNNKQEITYINLTASFALDTGTHFENVDTSSRSYTTTKTGKKLVVNGNGQTIDNRGRRLEFDGRPWDVVFQNLKLQSANAWGAVDGYNSAPRGIYTFHDVHQTGHQLYEGSKGRVILSGDTSAVMASDMRYSSNIDGQDIYINTGYGAGSGNINAGEIYIKADAQVLLKNGHLGADIVAFKDGNIYFEEGGQTSLTLDNTEKNIKWNKWGGLRDYAVSALTVIDRPVSSEHWSAAEIPSGSSLAGLKNSIHLADNTQLTIRNGEQRKDYAGAVQILDSGGKFRVGKNATVDILVEEDSSNDSSSHWSTRGNSQIPIFLKNGTRFEVAENAKFKLDVGKSIATGNPVSSLGPVIKSDSQLDLTIDESAQFEVKAASDSSLIQDNSNGGSLTVADQATLDLGFTEASSKGLIDLQAGSVSIPTSGEYIHRIRQWNNGNYDEAAPTEEYHPIDGTKISYSGTNITNRTTNLAAGFADSSPSVKEKFENNFTSSAQRIVVDPVVFNVKTIDELTNETKAEYSVKGTAEPPGGKIELSGEPLDGLSVAEKQVLVQTDGSYEWKGTLSRPFYWGETIRASYVGHSDKYAETVVEDVTKPTGTGRTIHLVEGETIPIDKAFIASVEDTNALETSKDAFDYSFLGSAINSGGAATITNGQESQEFVDQVIIDDTRGNHSDPVEVRLIVHKANTINSMMAQDLTVRWSDVSGFTVGTTDYQTYLKNGMKAKAQTIIDGNLIDLSSSIQIENSSSIPNTVGGPYAVRFVVIADAANQLGADLVNEVQLTVLPNLTDPRDPSVPDPTENENEGTGEHGELRLDYVPSRFDLGSKEIQWKDMEYQAIGTSDQWIQIADERPAAAGWTLKAAATPFASGTDQLTGASLIIPKGDMYNKKTAGAANSSGLVSKGDVPLTTTASALFTGDGVNSKNESTYVWKKNQVKLKVPKGQGKVGQTYRSTITWTVEAGATN</sequence>
<accession>A0ABU3EUE5</accession>
<dbReference type="Pfam" id="PF20585">
    <property type="entry name" value="Pectate_lyase_5"/>
    <property type="match status" value="1"/>
</dbReference>
<evidence type="ECO:0000313" key="5">
    <source>
        <dbReference type="Proteomes" id="UP001252875"/>
    </source>
</evidence>
<feature type="region of interest" description="Disordered" evidence="1">
    <location>
        <begin position="1021"/>
        <end position="1046"/>
    </location>
</feature>
<evidence type="ECO:0000256" key="2">
    <source>
        <dbReference type="SAM" id="SignalP"/>
    </source>
</evidence>
<evidence type="ECO:0000256" key="1">
    <source>
        <dbReference type="SAM" id="MobiDB-lite"/>
    </source>
</evidence>
<feature type="signal peptide" evidence="2">
    <location>
        <begin position="1"/>
        <end position="22"/>
    </location>
</feature>
<dbReference type="InterPro" id="IPR027994">
    <property type="entry name" value="WxL_dom"/>
</dbReference>
<feature type="chain" id="PRO_5046983319" evidence="2">
    <location>
        <begin position="23"/>
        <end position="1198"/>
    </location>
</feature>
<feature type="domain" description="WxL" evidence="3">
    <location>
        <begin position="1014"/>
        <end position="1193"/>
    </location>
</feature>
<evidence type="ECO:0000313" key="4">
    <source>
        <dbReference type="EMBL" id="MDT2598495.1"/>
    </source>
</evidence>
<evidence type="ECO:0000259" key="3">
    <source>
        <dbReference type="Pfam" id="PF13731"/>
    </source>
</evidence>
<keyword evidence="5" id="KW-1185">Reference proteome</keyword>
<dbReference type="Proteomes" id="UP001252875">
    <property type="component" value="Unassembled WGS sequence"/>
</dbReference>
<dbReference type="EMBL" id="JARPYI010000001">
    <property type="protein sequence ID" value="MDT2598495.1"/>
    <property type="molecule type" value="Genomic_DNA"/>
</dbReference>
<gene>
    <name evidence="4" type="ORF">P7D85_01840</name>
</gene>
<comment type="caution">
    <text evidence="4">The sequence shown here is derived from an EMBL/GenBank/DDBJ whole genome shotgun (WGS) entry which is preliminary data.</text>
</comment>